<protein>
    <submittedName>
        <fullName evidence="1">Uncharacterized protein</fullName>
    </submittedName>
</protein>
<evidence type="ECO:0000313" key="3">
    <source>
        <dbReference type="EMBL" id="GBF01699.1"/>
    </source>
</evidence>
<dbReference type="AlphaFoldDB" id="A0AAD0TS83"/>
<organism evidence="1 5">
    <name type="scientific">Lactiplantibacillus paraplantarum</name>
    <dbReference type="NCBI Taxonomy" id="60520"/>
    <lineage>
        <taxon>Bacteria</taxon>
        <taxon>Bacillati</taxon>
        <taxon>Bacillota</taxon>
        <taxon>Bacilli</taxon>
        <taxon>Lactobacillales</taxon>
        <taxon>Lactobacillaceae</taxon>
        <taxon>Lactiplantibacillus</taxon>
    </lineage>
</organism>
<dbReference type="Proteomes" id="UP000236162">
    <property type="component" value="Unassembled WGS sequence"/>
</dbReference>
<reference evidence="1 5" key="2">
    <citation type="submission" date="2018-10" db="EMBL/GenBank/DDBJ databases">
        <title>Genome seuquencing of Lactobacillus species.</title>
        <authorList>
            <person name="Baek C."/>
            <person name="Yi H."/>
        </authorList>
    </citation>
    <scope>NUCLEOTIDE SEQUENCE [LARGE SCALE GENOMIC DNA]</scope>
    <source>
        <strain evidence="1 5">DSM 10667</strain>
    </source>
</reference>
<evidence type="ECO:0000313" key="4">
    <source>
        <dbReference type="Proteomes" id="UP000236162"/>
    </source>
</evidence>
<dbReference type="EMBL" id="CP032744">
    <property type="protein sequence ID" value="AYJ38876.1"/>
    <property type="molecule type" value="Genomic_DNA"/>
</dbReference>
<dbReference type="EMBL" id="CP032744">
    <property type="protein sequence ID" value="AYJ38930.1"/>
    <property type="molecule type" value="Genomic_DNA"/>
</dbReference>
<sequence length="63" mass="7231">MSETKRTVKRAKTVVPKFDKADLLMASAFTKLEVDILKVVLEEDKQYSLEQAKSEINKFKEAI</sequence>
<proteinExistence type="predicted"/>
<dbReference type="Proteomes" id="UP000277896">
    <property type="component" value="Chromosome"/>
</dbReference>
<accession>A0AAD0TS83</accession>
<evidence type="ECO:0000313" key="5">
    <source>
        <dbReference type="Proteomes" id="UP000277896"/>
    </source>
</evidence>
<dbReference type="RefSeq" id="WP_056988262.1">
    <property type="nucleotide sequence ID" value="NZ_BDOR01000004.1"/>
</dbReference>
<keyword evidence="4" id="KW-1185">Reference proteome</keyword>
<name>A0AAD0TS83_9LACO</name>
<dbReference type="EMBL" id="BDOR01000004">
    <property type="protein sequence ID" value="GBF01699.1"/>
    <property type="molecule type" value="Genomic_DNA"/>
</dbReference>
<gene>
    <name evidence="1" type="ORF">LP667_08625</name>
    <name evidence="2" type="ORF">LP667_08920</name>
    <name evidence="3" type="ORF">LPPLD21_01231</name>
</gene>
<evidence type="ECO:0000313" key="1">
    <source>
        <dbReference type="EMBL" id="AYJ38876.1"/>
    </source>
</evidence>
<evidence type="ECO:0000313" key="2">
    <source>
        <dbReference type="EMBL" id="AYJ38930.1"/>
    </source>
</evidence>
<reference evidence="3 4" key="1">
    <citation type="submission" date="2017-04" db="EMBL/GenBank/DDBJ databases">
        <title>In vitro and in silico characterization of Lactobacillus paraplantarum D2-1, a starter culture for soymilk fermentation.</title>
        <authorList>
            <person name="Endo A."/>
            <person name="Sasaki F."/>
            <person name="Maeno S."/>
            <person name="Kanesaki Y."/>
            <person name="Kubota E."/>
            <person name="Torres G.A."/>
            <person name="Tomita S."/>
            <person name="Nakagawa J."/>
        </authorList>
    </citation>
    <scope>NUCLEOTIDE SEQUENCE [LARGE SCALE GENOMIC DNA]</scope>
    <source>
        <strain evidence="3 4">D2-1</strain>
    </source>
</reference>